<feature type="domain" description="PUA" evidence="9">
    <location>
        <begin position="286"/>
        <end position="369"/>
    </location>
</feature>
<comment type="caution">
    <text evidence="8">Lacks conserved residue(s) required for the propagation of feature annotation.</text>
</comment>
<dbReference type="InterPro" id="IPR041739">
    <property type="entry name" value="G5K_ProB"/>
</dbReference>
<comment type="pathway">
    <text evidence="8">Amino-acid biosynthesis; L-proline biosynthesis; L-glutamate 5-semialdehyde from L-glutamate: step 1/2.</text>
</comment>
<dbReference type="PANTHER" id="PTHR43654:SF1">
    <property type="entry name" value="ISOPENTENYL PHOSPHATE KINASE"/>
    <property type="match status" value="1"/>
</dbReference>
<dbReference type="CDD" id="cd04242">
    <property type="entry name" value="AAK_G5K_ProB"/>
    <property type="match status" value="1"/>
</dbReference>
<keyword evidence="11" id="KW-1185">Reference proteome</keyword>
<evidence type="ECO:0000256" key="7">
    <source>
        <dbReference type="ARBA" id="ARBA00022840"/>
    </source>
</evidence>
<proteinExistence type="inferred from homology"/>
<evidence type="ECO:0000313" key="11">
    <source>
        <dbReference type="Proteomes" id="UP001363010"/>
    </source>
</evidence>
<protein>
    <recommendedName>
        <fullName evidence="8">Glutamate 5-kinase</fullName>
        <ecNumber evidence="8">2.7.2.11</ecNumber>
    </recommendedName>
    <alternativeName>
        <fullName evidence="8">Gamma-glutamyl kinase</fullName>
        <shortName evidence="8">GK</shortName>
    </alternativeName>
</protein>
<dbReference type="HAMAP" id="MF_00456">
    <property type="entry name" value="ProB"/>
    <property type="match status" value="1"/>
</dbReference>
<accession>A0ABU8VSG9</accession>
<dbReference type="Gene3D" id="3.40.1160.10">
    <property type="entry name" value="Acetylglutamate kinase-like"/>
    <property type="match status" value="1"/>
</dbReference>
<evidence type="ECO:0000256" key="6">
    <source>
        <dbReference type="ARBA" id="ARBA00022777"/>
    </source>
</evidence>
<evidence type="ECO:0000256" key="1">
    <source>
        <dbReference type="ARBA" id="ARBA00022490"/>
    </source>
</evidence>
<keyword evidence="3 8" id="KW-0641">Proline biosynthesis</keyword>
<dbReference type="RefSeq" id="WP_340361792.1">
    <property type="nucleotide sequence ID" value="NZ_JBBKZV010000001.1"/>
</dbReference>
<dbReference type="SUPFAM" id="SSF88697">
    <property type="entry name" value="PUA domain-like"/>
    <property type="match status" value="1"/>
</dbReference>
<comment type="catalytic activity">
    <reaction evidence="8">
        <text>L-glutamate + ATP = L-glutamyl 5-phosphate + ADP</text>
        <dbReference type="Rhea" id="RHEA:14877"/>
        <dbReference type="ChEBI" id="CHEBI:29985"/>
        <dbReference type="ChEBI" id="CHEBI:30616"/>
        <dbReference type="ChEBI" id="CHEBI:58274"/>
        <dbReference type="ChEBI" id="CHEBI:456216"/>
        <dbReference type="EC" id="2.7.2.11"/>
    </reaction>
</comment>
<dbReference type="InterPro" id="IPR001057">
    <property type="entry name" value="Glu/AcGlu_kinase"/>
</dbReference>
<dbReference type="PANTHER" id="PTHR43654">
    <property type="entry name" value="GLUTAMATE 5-KINASE"/>
    <property type="match status" value="1"/>
</dbReference>
<keyword evidence="1 8" id="KW-0963">Cytoplasm</keyword>
<keyword evidence="2 8" id="KW-0028">Amino-acid biosynthesis</keyword>
<dbReference type="InterPro" id="IPR011529">
    <property type="entry name" value="Glu_5kinase"/>
</dbReference>
<dbReference type="SMART" id="SM00359">
    <property type="entry name" value="PUA"/>
    <property type="match status" value="1"/>
</dbReference>
<dbReference type="PROSITE" id="PS00902">
    <property type="entry name" value="GLUTAMATE_5_KINASE"/>
    <property type="match status" value="1"/>
</dbReference>
<evidence type="ECO:0000259" key="9">
    <source>
        <dbReference type="SMART" id="SM00359"/>
    </source>
</evidence>
<dbReference type="EC" id="2.7.2.11" evidence="8"/>
<evidence type="ECO:0000256" key="2">
    <source>
        <dbReference type="ARBA" id="ARBA00022605"/>
    </source>
</evidence>
<dbReference type="CDD" id="cd21157">
    <property type="entry name" value="PUA_G5K"/>
    <property type="match status" value="1"/>
</dbReference>
<evidence type="ECO:0000313" key="10">
    <source>
        <dbReference type="EMBL" id="MEJ8820750.1"/>
    </source>
</evidence>
<keyword evidence="4 8" id="KW-0808">Transferase</keyword>
<dbReference type="InterPro" id="IPR002478">
    <property type="entry name" value="PUA"/>
</dbReference>
<dbReference type="InterPro" id="IPR001048">
    <property type="entry name" value="Asp/Glu/Uridylate_kinase"/>
</dbReference>
<comment type="similarity">
    <text evidence="8">Belongs to the glutamate 5-kinase family.</text>
</comment>
<comment type="caution">
    <text evidence="10">The sequence shown here is derived from an EMBL/GenBank/DDBJ whole genome shotgun (WGS) entry which is preliminary data.</text>
</comment>
<dbReference type="InterPro" id="IPR036974">
    <property type="entry name" value="PUA_sf"/>
</dbReference>
<dbReference type="EMBL" id="JBBKZV010000001">
    <property type="protein sequence ID" value="MEJ8820750.1"/>
    <property type="molecule type" value="Genomic_DNA"/>
</dbReference>
<feature type="binding site" evidence="8">
    <location>
        <begin position="178"/>
        <end position="179"/>
    </location>
    <ligand>
        <name>ATP</name>
        <dbReference type="ChEBI" id="CHEBI:30616"/>
    </ligand>
</feature>
<evidence type="ECO:0000256" key="5">
    <source>
        <dbReference type="ARBA" id="ARBA00022741"/>
    </source>
</evidence>
<dbReference type="NCBIfam" id="TIGR01027">
    <property type="entry name" value="proB"/>
    <property type="match status" value="1"/>
</dbReference>
<feature type="binding site" evidence="8">
    <location>
        <position position="19"/>
    </location>
    <ligand>
        <name>ATP</name>
        <dbReference type="ChEBI" id="CHEBI:30616"/>
    </ligand>
</feature>
<comment type="function">
    <text evidence="8">Catalyzes the transfer of a phosphate group to glutamate to form L-glutamate 5-phosphate.</text>
</comment>
<sequence length="381" mass="40458">MTQRPRSTALRDARRIVVKVGSSLVTNEGRGLDEAAIGEWCRQLAALVREGREVVMVSSGAIAEGMKRLGWRTRPHEVHELQAAAAVGQMGLAQMYETKLRENNLGSAQVLLTHADLADRERYLNARSTLVTLLAHGVVPVINENDTVVNDEIKFGDNDTLGALVANLVEADALVILTDQKGLYTADPRKDSSATFVHEAVAGDPALEAMAGGAGSSLGRGGMITKILAAKRAAGSGASTVIAWGREHDALQRLAGGEAIGTLLVAQTAKHQARKRWMADHLQMRGAVLVDNGAAAKVRAEGKSLLPIGMTAVEGDFSRGDVIAVRDPAGAELARGLANYSSAEARLLCRKPSAQIEQLLGYVAEPEMVHRDNMVLMPASS</sequence>
<dbReference type="PROSITE" id="PS50890">
    <property type="entry name" value="PUA"/>
    <property type="match status" value="1"/>
</dbReference>
<evidence type="ECO:0000256" key="4">
    <source>
        <dbReference type="ARBA" id="ARBA00022679"/>
    </source>
</evidence>
<reference evidence="10 11" key="1">
    <citation type="submission" date="2024-03" db="EMBL/GenBank/DDBJ databases">
        <title>Novel species of the genus Variovorax.</title>
        <authorList>
            <person name="Liu Q."/>
            <person name="Xin Y.-H."/>
        </authorList>
    </citation>
    <scope>NUCLEOTIDE SEQUENCE [LARGE SCALE GENOMIC DNA]</scope>
    <source>
        <strain evidence="10 11">KACC 18501</strain>
    </source>
</reference>
<keyword evidence="6 8" id="KW-0418">Kinase</keyword>
<dbReference type="PIRSF" id="PIRSF000729">
    <property type="entry name" value="GK"/>
    <property type="match status" value="1"/>
</dbReference>
<evidence type="ECO:0000256" key="8">
    <source>
        <dbReference type="HAMAP-Rule" id="MF_00456"/>
    </source>
</evidence>
<keyword evidence="5 8" id="KW-0547">Nucleotide-binding</keyword>
<dbReference type="SUPFAM" id="SSF53633">
    <property type="entry name" value="Carbamate kinase-like"/>
    <property type="match status" value="1"/>
</dbReference>
<dbReference type="InterPro" id="IPR036393">
    <property type="entry name" value="AceGlu_kinase-like_sf"/>
</dbReference>
<dbReference type="Gene3D" id="2.30.130.10">
    <property type="entry name" value="PUA domain"/>
    <property type="match status" value="1"/>
</dbReference>
<dbReference type="GO" id="GO:0004349">
    <property type="term" value="F:glutamate 5-kinase activity"/>
    <property type="evidence" value="ECO:0007669"/>
    <property type="project" value="UniProtKB-EC"/>
</dbReference>
<dbReference type="Pfam" id="PF01472">
    <property type="entry name" value="PUA"/>
    <property type="match status" value="1"/>
</dbReference>
<dbReference type="InterPro" id="IPR019797">
    <property type="entry name" value="Glutamate_5-kinase_CS"/>
</dbReference>
<dbReference type="Pfam" id="PF00696">
    <property type="entry name" value="AA_kinase"/>
    <property type="match status" value="1"/>
</dbReference>
<evidence type="ECO:0000256" key="3">
    <source>
        <dbReference type="ARBA" id="ARBA00022650"/>
    </source>
</evidence>
<name>A0ABU8VSG9_9BURK</name>
<dbReference type="Proteomes" id="UP001363010">
    <property type="component" value="Unassembled WGS sequence"/>
</dbReference>
<gene>
    <name evidence="8 10" type="primary">proB</name>
    <name evidence="10" type="ORF">WKW80_01715</name>
</gene>
<organism evidence="10 11">
    <name type="scientific">Variovorax humicola</name>
    <dbReference type="NCBI Taxonomy" id="1769758"/>
    <lineage>
        <taxon>Bacteria</taxon>
        <taxon>Pseudomonadati</taxon>
        <taxon>Pseudomonadota</taxon>
        <taxon>Betaproteobacteria</taxon>
        <taxon>Burkholderiales</taxon>
        <taxon>Comamonadaceae</taxon>
        <taxon>Variovorax</taxon>
    </lineage>
</organism>
<feature type="binding site" evidence="8">
    <location>
        <position position="158"/>
    </location>
    <ligand>
        <name>substrate</name>
    </ligand>
</feature>
<comment type="subcellular location">
    <subcellularLocation>
        <location evidence="8">Cytoplasm</location>
    </subcellularLocation>
</comment>
<keyword evidence="7 8" id="KW-0067">ATP-binding</keyword>
<dbReference type="InterPro" id="IPR005715">
    <property type="entry name" value="Glu_5kinase/COase_Synthase"/>
</dbReference>
<dbReference type="PRINTS" id="PR00474">
    <property type="entry name" value="GLU5KINASE"/>
</dbReference>
<feature type="binding site" evidence="8">
    <location>
        <position position="146"/>
    </location>
    <ligand>
        <name>substrate</name>
    </ligand>
</feature>
<feature type="binding site" evidence="8">
    <location>
        <position position="59"/>
    </location>
    <ligand>
        <name>substrate</name>
    </ligand>
</feature>
<dbReference type="InterPro" id="IPR015947">
    <property type="entry name" value="PUA-like_sf"/>
</dbReference>